<dbReference type="AlphaFoldDB" id="A0A0A9APP2"/>
<protein>
    <submittedName>
        <fullName evidence="2">Uncharacterized protein</fullName>
    </submittedName>
</protein>
<name>A0A0A9APP2_ARUDO</name>
<sequence length="52" mass="5485">MTFLVFLSFGRDAPAGEAPEPPSEAGRSGSLRWLSPFCSISRLAAGDGDDEL</sequence>
<reference evidence="2" key="1">
    <citation type="submission" date="2014-09" db="EMBL/GenBank/DDBJ databases">
        <authorList>
            <person name="Magalhaes I.L.F."/>
            <person name="Oliveira U."/>
            <person name="Santos F.R."/>
            <person name="Vidigal T.H.D.A."/>
            <person name="Brescovit A.D."/>
            <person name="Santos A.J."/>
        </authorList>
    </citation>
    <scope>NUCLEOTIDE SEQUENCE</scope>
    <source>
        <tissue evidence="2">Shoot tissue taken approximately 20 cm above the soil surface</tissue>
    </source>
</reference>
<evidence type="ECO:0000313" key="2">
    <source>
        <dbReference type="EMBL" id="JAD50910.1"/>
    </source>
</evidence>
<organism evidence="2">
    <name type="scientific">Arundo donax</name>
    <name type="common">Giant reed</name>
    <name type="synonym">Donax arundinaceus</name>
    <dbReference type="NCBI Taxonomy" id="35708"/>
    <lineage>
        <taxon>Eukaryota</taxon>
        <taxon>Viridiplantae</taxon>
        <taxon>Streptophyta</taxon>
        <taxon>Embryophyta</taxon>
        <taxon>Tracheophyta</taxon>
        <taxon>Spermatophyta</taxon>
        <taxon>Magnoliopsida</taxon>
        <taxon>Liliopsida</taxon>
        <taxon>Poales</taxon>
        <taxon>Poaceae</taxon>
        <taxon>PACMAD clade</taxon>
        <taxon>Arundinoideae</taxon>
        <taxon>Arundineae</taxon>
        <taxon>Arundo</taxon>
    </lineage>
</organism>
<evidence type="ECO:0000256" key="1">
    <source>
        <dbReference type="SAM" id="MobiDB-lite"/>
    </source>
</evidence>
<proteinExistence type="predicted"/>
<accession>A0A0A9APP2</accession>
<dbReference type="EMBL" id="GBRH01246985">
    <property type="protein sequence ID" value="JAD50910.1"/>
    <property type="molecule type" value="Transcribed_RNA"/>
</dbReference>
<feature type="region of interest" description="Disordered" evidence="1">
    <location>
        <begin position="10"/>
        <end position="30"/>
    </location>
</feature>
<feature type="compositionally biased region" description="Low complexity" evidence="1">
    <location>
        <begin position="13"/>
        <end position="26"/>
    </location>
</feature>
<reference evidence="2" key="2">
    <citation type="journal article" date="2015" name="Data Brief">
        <title>Shoot transcriptome of the giant reed, Arundo donax.</title>
        <authorList>
            <person name="Barrero R.A."/>
            <person name="Guerrero F.D."/>
            <person name="Moolhuijzen P."/>
            <person name="Goolsby J.A."/>
            <person name="Tidwell J."/>
            <person name="Bellgard S.E."/>
            <person name="Bellgard M.I."/>
        </authorList>
    </citation>
    <scope>NUCLEOTIDE SEQUENCE</scope>
    <source>
        <tissue evidence="2">Shoot tissue taken approximately 20 cm above the soil surface</tissue>
    </source>
</reference>